<dbReference type="EMBL" id="GL888069">
    <property type="protein sequence ID" value="EGI68257.1"/>
    <property type="molecule type" value="Genomic_DNA"/>
</dbReference>
<name>F4WC17_ACREC</name>
<evidence type="ECO:0000256" key="1">
    <source>
        <dbReference type="SAM" id="MobiDB-lite"/>
    </source>
</evidence>
<protein>
    <submittedName>
        <fullName evidence="2">Uncharacterized protein</fullName>
    </submittedName>
</protein>
<accession>F4WC17</accession>
<evidence type="ECO:0000313" key="2">
    <source>
        <dbReference type="EMBL" id="EGI68257.1"/>
    </source>
</evidence>
<dbReference type="Proteomes" id="UP000007755">
    <property type="component" value="Unassembled WGS sequence"/>
</dbReference>
<gene>
    <name evidence="2" type="ORF">G5I_03089</name>
</gene>
<dbReference type="AlphaFoldDB" id="F4WC17"/>
<proteinExistence type="predicted"/>
<feature type="region of interest" description="Disordered" evidence="1">
    <location>
        <begin position="1"/>
        <end position="29"/>
    </location>
</feature>
<evidence type="ECO:0000313" key="3">
    <source>
        <dbReference type="Proteomes" id="UP000007755"/>
    </source>
</evidence>
<feature type="compositionally biased region" description="Basic and acidic residues" evidence="1">
    <location>
        <begin position="19"/>
        <end position="29"/>
    </location>
</feature>
<dbReference type="InParanoid" id="F4WC17"/>
<keyword evidence="3" id="KW-1185">Reference proteome</keyword>
<sequence length="102" mass="12016">MADYHADVEDIDGSSRISETLRTESTEHVRNVDEEQFANIRDEVFEMFDEMEVDFENIMDQESSDEEMLSNDSGCASDMNEYEMDRVKKFVLSPEIRRLNLY</sequence>
<organism evidence="3">
    <name type="scientific">Acromyrmex echinatior</name>
    <name type="common">Panamanian leafcutter ant</name>
    <name type="synonym">Acromyrmex octospinosus echinatior</name>
    <dbReference type="NCBI Taxonomy" id="103372"/>
    <lineage>
        <taxon>Eukaryota</taxon>
        <taxon>Metazoa</taxon>
        <taxon>Ecdysozoa</taxon>
        <taxon>Arthropoda</taxon>
        <taxon>Hexapoda</taxon>
        <taxon>Insecta</taxon>
        <taxon>Pterygota</taxon>
        <taxon>Neoptera</taxon>
        <taxon>Endopterygota</taxon>
        <taxon>Hymenoptera</taxon>
        <taxon>Apocrita</taxon>
        <taxon>Aculeata</taxon>
        <taxon>Formicoidea</taxon>
        <taxon>Formicidae</taxon>
        <taxon>Myrmicinae</taxon>
        <taxon>Acromyrmex</taxon>
    </lineage>
</organism>
<reference evidence="2" key="1">
    <citation type="submission" date="2011-02" db="EMBL/GenBank/DDBJ databases">
        <title>The genome of the leaf-cutting ant Acromyrmex echinatior suggests key adaptations to social evolution and fungus farming.</title>
        <authorList>
            <person name="Nygaard S."/>
            <person name="Zhang G."/>
        </authorList>
    </citation>
    <scope>NUCLEOTIDE SEQUENCE</scope>
</reference>